<gene>
    <name evidence="1" type="ORF">QFC19_006490</name>
</gene>
<protein>
    <submittedName>
        <fullName evidence="1">Uncharacterized protein</fullName>
    </submittedName>
</protein>
<comment type="caution">
    <text evidence="1">The sequence shown here is derived from an EMBL/GenBank/DDBJ whole genome shotgun (WGS) entry which is preliminary data.</text>
</comment>
<reference evidence="1" key="1">
    <citation type="submission" date="2023-04" db="EMBL/GenBank/DDBJ databases">
        <title>Draft Genome sequencing of Naganishia species isolated from polar environments using Oxford Nanopore Technology.</title>
        <authorList>
            <person name="Leo P."/>
            <person name="Venkateswaran K."/>
        </authorList>
    </citation>
    <scope>NUCLEOTIDE SEQUENCE</scope>
    <source>
        <strain evidence="1">MNA-CCFEE 5261</strain>
    </source>
</reference>
<accession>A0ACC2VGL4</accession>
<name>A0ACC2VGL4_9TREE</name>
<sequence>MARFRFNMPAGHKKQPTGPLGRTRAPMDKKRRNKMIASYLADWVLTIFLWAIFYLLDKINGYRRLFSITDESLAHPFAEKERIPVYALALIAGVFPLVVILLTAAFYTRSFYDAQVGALGLALSLGLTVTLTDIIKITVGRPRPDLFSRCQPPEAYTSNPIHGLTSWHICTRTDLLNDGFRSFPSGHASFGWCGMIYLALFLAAKMHVLNKRGYTFKSWILLIPIATASLISISRTMDYRHHATDVIAGGIIGTLIAWYAYRQYYPALAAPNCHRPYSPRIAHEDAHITAEENPELMDDGDMAAGATKTGGPILPTTATGSSLSSNGGGGGAYMRNPAISDPRASIGDDAHPYAQHHDSRYSRDDNVYPSATSNAASPLIPAAAPHATHHYHPSAVTDHHAPGGIGYPPTATAGHPPIDDGRAGRGAQAAGGPMFV</sequence>
<evidence type="ECO:0000313" key="1">
    <source>
        <dbReference type="EMBL" id="KAJ9098055.1"/>
    </source>
</evidence>
<dbReference type="Proteomes" id="UP001241377">
    <property type="component" value="Unassembled WGS sequence"/>
</dbReference>
<proteinExistence type="predicted"/>
<keyword evidence="2" id="KW-1185">Reference proteome</keyword>
<organism evidence="1 2">
    <name type="scientific">Naganishia cerealis</name>
    <dbReference type="NCBI Taxonomy" id="610337"/>
    <lineage>
        <taxon>Eukaryota</taxon>
        <taxon>Fungi</taxon>
        <taxon>Dikarya</taxon>
        <taxon>Basidiomycota</taxon>
        <taxon>Agaricomycotina</taxon>
        <taxon>Tremellomycetes</taxon>
        <taxon>Filobasidiales</taxon>
        <taxon>Filobasidiaceae</taxon>
        <taxon>Naganishia</taxon>
    </lineage>
</organism>
<dbReference type="EMBL" id="JASBWR010000079">
    <property type="protein sequence ID" value="KAJ9098055.1"/>
    <property type="molecule type" value="Genomic_DNA"/>
</dbReference>
<evidence type="ECO:0000313" key="2">
    <source>
        <dbReference type="Proteomes" id="UP001241377"/>
    </source>
</evidence>